<dbReference type="GO" id="GO:0015074">
    <property type="term" value="P:DNA integration"/>
    <property type="evidence" value="ECO:0007669"/>
    <property type="project" value="InterPro"/>
</dbReference>
<keyword evidence="1" id="KW-0233">DNA recombination</keyword>
<name>A0A225WGM9_9STRA</name>
<dbReference type="EMBL" id="NBNE01000853">
    <property type="protein sequence ID" value="OWZ16881.1"/>
    <property type="molecule type" value="Genomic_DNA"/>
</dbReference>
<dbReference type="OrthoDB" id="167975at2759"/>
<dbReference type="GO" id="GO:0003677">
    <property type="term" value="F:DNA binding"/>
    <property type="evidence" value="ECO:0007669"/>
    <property type="project" value="InterPro"/>
</dbReference>
<dbReference type="InterPro" id="IPR013762">
    <property type="entry name" value="Integrase-like_cat_sf"/>
</dbReference>
<gene>
    <name evidence="2" type="ORF">PHMEG_0009268</name>
</gene>
<sequence>MQLSRWLSTDRAQQSFQLALFADYCWRYGFNRTGQGNSASTVLIQISHIAWNHQLQLGYNVTNLRSLGCVAQTGHQHKTSYYNPNSQVPIPKDIHRSLHVNNTPERVIWGAAVLGYYYLLRRSEYLANGKQFRPYAITRTGIEVLDLTGKPCTTLSQAARVSVRFLGHKANQFGQGTVRTVEWSGSKWCCPVQAAWFLVAHHSSISVPPGSLLCHVGKDHMIQVNDLVAAIKRAVSSIGKDPRRFGSLSLRSGGATALFIAGVDSLLIKKFGRRRLDAVEFYTSTTNPLRASLAHKMLNYTT</sequence>
<protein>
    <submittedName>
        <fullName evidence="2">Uncharacterized protein</fullName>
    </submittedName>
</protein>
<accession>A0A225WGM9</accession>
<comment type="caution">
    <text evidence="2">The sequence shown here is derived from an EMBL/GenBank/DDBJ whole genome shotgun (WGS) entry which is preliminary data.</text>
</comment>
<dbReference type="InterPro" id="IPR011010">
    <property type="entry name" value="DNA_brk_join_enz"/>
</dbReference>
<organism evidence="2 3">
    <name type="scientific">Phytophthora megakarya</name>
    <dbReference type="NCBI Taxonomy" id="4795"/>
    <lineage>
        <taxon>Eukaryota</taxon>
        <taxon>Sar</taxon>
        <taxon>Stramenopiles</taxon>
        <taxon>Oomycota</taxon>
        <taxon>Peronosporomycetes</taxon>
        <taxon>Peronosporales</taxon>
        <taxon>Peronosporaceae</taxon>
        <taxon>Phytophthora</taxon>
    </lineage>
</organism>
<reference evidence="3" key="1">
    <citation type="submission" date="2017-03" db="EMBL/GenBank/DDBJ databases">
        <title>Phytopthora megakarya and P. palmivora, two closely related causual agents of cacao black pod achieved similar genome size and gene model numbers by different mechanisms.</title>
        <authorList>
            <person name="Ali S."/>
            <person name="Shao J."/>
            <person name="Larry D.J."/>
            <person name="Kronmiller B."/>
            <person name="Shen D."/>
            <person name="Strem M.D."/>
            <person name="Melnick R.L."/>
            <person name="Guiltinan M.J."/>
            <person name="Tyler B.M."/>
            <person name="Meinhardt L.W."/>
            <person name="Bailey B.A."/>
        </authorList>
    </citation>
    <scope>NUCLEOTIDE SEQUENCE [LARGE SCALE GENOMIC DNA]</scope>
    <source>
        <strain evidence="3">zdho120</strain>
    </source>
</reference>
<dbReference type="AlphaFoldDB" id="A0A225WGM9"/>
<dbReference type="SUPFAM" id="SSF56349">
    <property type="entry name" value="DNA breaking-rejoining enzymes"/>
    <property type="match status" value="1"/>
</dbReference>
<evidence type="ECO:0000313" key="2">
    <source>
        <dbReference type="EMBL" id="OWZ16881.1"/>
    </source>
</evidence>
<keyword evidence="3" id="KW-1185">Reference proteome</keyword>
<dbReference type="Proteomes" id="UP000198211">
    <property type="component" value="Unassembled WGS sequence"/>
</dbReference>
<evidence type="ECO:0000256" key="1">
    <source>
        <dbReference type="ARBA" id="ARBA00023172"/>
    </source>
</evidence>
<dbReference type="Gene3D" id="1.10.443.10">
    <property type="entry name" value="Intergrase catalytic core"/>
    <property type="match status" value="1"/>
</dbReference>
<evidence type="ECO:0000313" key="3">
    <source>
        <dbReference type="Proteomes" id="UP000198211"/>
    </source>
</evidence>
<dbReference type="GO" id="GO:0006310">
    <property type="term" value="P:DNA recombination"/>
    <property type="evidence" value="ECO:0007669"/>
    <property type="project" value="UniProtKB-KW"/>
</dbReference>
<proteinExistence type="predicted"/>